<comment type="caution">
    <text evidence="2">The sequence shown here is derived from an EMBL/GenBank/DDBJ whole genome shotgun (WGS) entry which is preliminary data.</text>
</comment>
<proteinExistence type="predicted"/>
<organism evidence="2 3">
    <name type="scientific">Pseudocohnilembus persalinus</name>
    <name type="common">Ciliate</name>
    <dbReference type="NCBI Taxonomy" id="266149"/>
    <lineage>
        <taxon>Eukaryota</taxon>
        <taxon>Sar</taxon>
        <taxon>Alveolata</taxon>
        <taxon>Ciliophora</taxon>
        <taxon>Intramacronucleata</taxon>
        <taxon>Oligohymenophorea</taxon>
        <taxon>Scuticociliatia</taxon>
        <taxon>Philasterida</taxon>
        <taxon>Pseudocohnilembidae</taxon>
        <taxon>Pseudocohnilembus</taxon>
    </lineage>
</organism>
<evidence type="ECO:0000259" key="1">
    <source>
        <dbReference type="Pfam" id="PF11860"/>
    </source>
</evidence>
<accession>A0A0V0QHU2</accession>
<dbReference type="EMBL" id="LDAU01000162">
    <property type="protein sequence ID" value="KRX01857.1"/>
    <property type="molecule type" value="Genomic_DNA"/>
</dbReference>
<dbReference type="Proteomes" id="UP000054937">
    <property type="component" value="Unassembled WGS sequence"/>
</dbReference>
<dbReference type="Gene3D" id="2.30.30.40">
    <property type="entry name" value="SH3 Domains"/>
    <property type="match status" value="1"/>
</dbReference>
<evidence type="ECO:0000313" key="3">
    <source>
        <dbReference type="Proteomes" id="UP000054937"/>
    </source>
</evidence>
<keyword evidence="3" id="KW-1185">Reference proteome</keyword>
<reference evidence="2 3" key="1">
    <citation type="journal article" date="2015" name="Sci. Rep.">
        <title>Genome of the facultative scuticociliatosis pathogen Pseudocohnilembus persalinus provides insight into its virulence through horizontal gene transfer.</title>
        <authorList>
            <person name="Xiong J."/>
            <person name="Wang G."/>
            <person name="Cheng J."/>
            <person name="Tian M."/>
            <person name="Pan X."/>
            <person name="Warren A."/>
            <person name="Jiang C."/>
            <person name="Yuan D."/>
            <person name="Miao W."/>
        </authorList>
    </citation>
    <scope>NUCLEOTIDE SEQUENCE [LARGE SCALE GENOMIC DNA]</scope>
    <source>
        <strain evidence="2">36N120E</strain>
    </source>
</reference>
<dbReference type="InParanoid" id="A0A0V0QHU2"/>
<dbReference type="Pfam" id="PF11860">
    <property type="entry name" value="Muramidase"/>
    <property type="match status" value="1"/>
</dbReference>
<evidence type="ECO:0000313" key="2">
    <source>
        <dbReference type="EMBL" id="KRX01857.1"/>
    </source>
</evidence>
<gene>
    <name evidence="2" type="ORF">PPERSA_00479</name>
</gene>
<protein>
    <recommendedName>
        <fullName evidence="1">N-acetylmuramidase domain-containing protein</fullName>
    </recommendedName>
</protein>
<name>A0A0V0QHU2_PSEPJ</name>
<sequence>MKIKVFEQSMYDGTFETINLNDEKIQEYYTGEFQDIQIASCQDCVVQIYLVFERQDVIKQKIDFGQIFYPVNHDANKNLLIGYQQNYTVKRIYFPQTISFVQMYQLESDQYELEELNINYNNLLLFPTEDIKNSQIPFKAGGEYFVVNFYQRDLNTDYIYLLYYNKESYEFEYKIEYDYNVQIYENSDKFLIQYTSTSYIFYYKAKKGSNVINFNNVFENSYVYINKCKNGIQDCNFPDYLQYDKQIDNTVQTNNHRFNLTERASSNDFYSVFIYTYYIFDGTEQSLETYSSTNSKKSYAPNIRLVLSDKYIYHSDTPYWVFVNCITQPNKGSDTDASLEPTKKITQSYSGTDYQMKLIYNSKGKYLSQAASNLGVQTADLAGILKVESSGNGFTASTGLMIIRFENHWFYKLYTNNGQDSAKVATFNKYFKFDSTSTWKNHYYRKSTSSDWISFHGNQNLEWDCLQFAQSLDDTAAIQSASYGIAQIMGFNYKTLGFSTPQKMFLDMSGSIKAQLDGMFNFIKNSSKCYNALKSNPTDYYNFAYCYNGSGQAATYGNLIKDASASYKKITAAIGEDDNNSGPVLQMAAGDVIQFSSQINIRNGPGTSNTVVGTTSTGQEAVITSGPSSNNGYSWYKITMVPNGVQGYVAHSSGWFSPKYQIRQNDTVKTTTSVYLRSTPGGSSLGLLSSGTQGKVTGNPVVSGGYVWYPIKVTSSGSQGFCAMGSGYLTKI</sequence>
<feature type="domain" description="N-acetylmuramidase" evidence="1">
    <location>
        <begin position="379"/>
        <end position="567"/>
    </location>
</feature>
<dbReference type="InterPro" id="IPR024408">
    <property type="entry name" value="Muramidase"/>
</dbReference>
<dbReference type="AlphaFoldDB" id="A0A0V0QHU2"/>